<dbReference type="Proteomes" id="UP000266861">
    <property type="component" value="Unassembled WGS sequence"/>
</dbReference>
<evidence type="ECO:0000256" key="1">
    <source>
        <dbReference type="SAM" id="Phobius"/>
    </source>
</evidence>
<gene>
    <name evidence="2" type="ORF">Glove_568g17</name>
</gene>
<keyword evidence="1" id="KW-1133">Transmembrane helix</keyword>
<dbReference type="AlphaFoldDB" id="A0A397GI90"/>
<accession>A0A397GI90</accession>
<dbReference type="OrthoDB" id="5950063at2759"/>
<evidence type="ECO:0008006" key="4">
    <source>
        <dbReference type="Google" id="ProtNLM"/>
    </source>
</evidence>
<protein>
    <recommendedName>
        <fullName evidence="4">Transmembrane protein</fullName>
    </recommendedName>
</protein>
<organism evidence="2 3">
    <name type="scientific">Diversispora epigaea</name>
    <dbReference type="NCBI Taxonomy" id="1348612"/>
    <lineage>
        <taxon>Eukaryota</taxon>
        <taxon>Fungi</taxon>
        <taxon>Fungi incertae sedis</taxon>
        <taxon>Mucoromycota</taxon>
        <taxon>Glomeromycotina</taxon>
        <taxon>Glomeromycetes</taxon>
        <taxon>Diversisporales</taxon>
        <taxon>Diversisporaceae</taxon>
        <taxon>Diversispora</taxon>
    </lineage>
</organism>
<feature type="transmembrane region" description="Helical" evidence="1">
    <location>
        <begin position="85"/>
        <end position="102"/>
    </location>
</feature>
<sequence>MNKLNKFNQQYLWKRLHLPLASYLPICKIGFGTNSKHFTTRKVMANLPQVERELLKDKIRNLHKSLEKGEFNMYKEPEYASRTNWMIHSVVIAQIIYWGFAMDTIKRLSTLSADKENILNKLKYAGFMIPIGIFAMLLIPYSTVSRFSIIIKNEKIMAKIENSLKLPFLRTKIVPIKDLHSATQLYNGIGVFGYGVPKGKKKGIMEKLGIVILKKKGTKFLGHAFNRDGTFKDPKLFDLLFYKPKKSNSQN</sequence>
<keyword evidence="3" id="KW-1185">Reference proteome</keyword>
<keyword evidence="1" id="KW-0812">Transmembrane</keyword>
<feature type="transmembrane region" description="Helical" evidence="1">
    <location>
        <begin position="122"/>
        <end position="144"/>
    </location>
</feature>
<evidence type="ECO:0000313" key="3">
    <source>
        <dbReference type="Proteomes" id="UP000266861"/>
    </source>
</evidence>
<keyword evidence="1" id="KW-0472">Membrane</keyword>
<reference evidence="2 3" key="1">
    <citation type="submission" date="2018-08" db="EMBL/GenBank/DDBJ databases">
        <title>Genome and evolution of the arbuscular mycorrhizal fungus Diversispora epigaea (formerly Glomus versiforme) and its bacterial endosymbionts.</title>
        <authorList>
            <person name="Sun X."/>
            <person name="Fei Z."/>
            <person name="Harrison M."/>
        </authorList>
    </citation>
    <scope>NUCLEOTIDE SEQUENCE [LARGE SCALE GENOMIC DNA]</scope>
    <source>
        <strain evidence="2 3">IT104</strain>
    </source>
</reference>
<dbReference type="EMBL" id="PQFF01000482">
    <property type="protein sequence ID" value="RHZ47750.1"/>
    <property type="molecule type" value="Genomic_DNA"/>
</dbReference>
<evidence type="ECO:0000313" key="2">
    <source>
        <dbReference type="EMBL" id="RHZ47750.1"/>
    </source>
</evidence>
<comment type="caution">
    <text evidence="2">The sequence shown here is derived from an EMBL/GenBank/DDBJ whole genome shotgun (WGS) entry which is preliminary data.</text>
</comment>
<name>A0A397GI90_9GLOM</name>
<proteinExistence type="predicted"/>